<protein>
    <submittedName>
        <fullName evidence="1">Uncharacterized protein</fullName>
    </submittedName>
</protein>
<organism evidence="1">
    <name type="scientific">mine drainage metagenome</name>
    <dbReference type="NCBI Taxonomy" id="410659"/>
    <lineage>
        <taxon>unclassified sequences</taxon>
        <taxon>metagenomes</taxon>
        <taxon>ecological metagenomes</taxon>
    </lineage>
</organism>
<accession>A0A1J5TRM3</accession>
<comment type="caution">
    <text evidence="1">The sequence shown here is derived from an EMBL/GenBank/DDBJ whole genome shotgun (WGS) entry which is preliminary data.</text>
</comment>
<name>A0A1J5TRM3_9ZZZZ</name>
<dbReference type="AlphaFoldDB" id="A0A1J5TRM3"/>
<reference evidence="1" key="1">
    <citation type="submission" date="2016-10" db="EMBL/GenBank/DDBJ databases">
        <title>Sequence of Gallionella enrichment culture.</title>
        <authorList>
            <person name="Poehlein A."/>
            <person name="Muehling M."/>
            <person name="Daniel R."/>
        </authorList>
    </citation>
    <scope>NUCLEOTIDE SEQUENCE</scope>
</reference>
<sequence>MFKYSVSRTLIIGMSLASGLFVSTARAQSAQAEKSPAPAMTASAVAAPTHYLPNRLPKRASMYFGGIWGVDSLRIKRVESGEIIRFSWRVLDADKAKELNDKKAEPALIDPQARVSLVVPSLEQVGQLRQSAPPEAGKSYWMAFSNQGRLVKRGDRVSVLIGQFRADGLVVE</sequence>
<dbReference type="EMBL" id="MLJW01000007">
    <property type="protein sequence ID" value="OIR16356.1"/>
    <property type="molecule type" value="Genomic_DNA"/>
</dbReference>
<evidence type="ECO:0000313" key="1">
    <source>
        <dbReference type="EMBL" id="OIR16356.1"/>
    </source>
</evidence>
<gene>
    <name evidence="1" type="ORF">GALL_30780</name>
</gene>
<proteinExistence type="predicted"/>